<name>A0A5S4YD03_9BRAD</name>
<dbReference type="Proteomes" id="UP000324797">
    <property type="component" value="Unassembled WGS sequence"/>
</dbReference>
<accession>A0A5S4YD03</accession>
<dbReference type="RefSeq" id="WP_148744225.1">
    <property type="nucleotide sequence ID" value="NZ_VSTH01000151.1"/>
</dbReference>
<evidence type="ECO:0000313" key="2">
    <source>
        <dbReference type="Proteomes" id="UP000324797"/>
    </source>
</evidence>
<sequence>MTSKKRKTLAIDTAVGTNAEKPADPFAPANLRLSQSFADTTAVMKLITTVPVRKPNSQDFVRVHAGSGFCENFPLIQLKDDDEQYVVAAKLVPELASEIVSVTLHLATNKQGVVFLWPVRLPGTDGKDFDAWRSAREAAELAKEKWVRLKWNKSLGAYDIYQAANQTTEPEWPADMDYWDLIKIAFRDHIIQELDHPVVNRLRGLI</sequence>
<proteinExistence type="predicted"/>
<comment type="caution">
    <text evidence="1">The sequence shown here is derived from an EMBL/GenBank/DDBJ whole genome shotgun (WGS) entry which is preliminary data.</text>
</comment>
<gene>
    <name evidence="1" type="ORF">FXV83_35680</name>
</gene>
<protein>
    <submittedName>
        <fullName evidence="1">Uncharacterized protein</fullName>
    </submittedName>
</protein>
<reference evidence="1 2" key="1">
    <citation type="submission" date="2019-08" db="EMBL/GenBank/DDBJ databases">
        <title>Bradyrhizobium hipponensis sp. nov., a rhizobium isolated from a Lupinus angustifolius root nodule in Tunisia.</title>
        <authorList>
            <person name="Off K."/>
            <person name="Rejili M."/>
            <person name="Mars M."/>
            <person name="Brachmann A."/>
            <person name="Marin M."/>
        </authorList>
    </citation>
    <scope>NUCLEOTIDE SEQUENCE [LARGE SCALE GENOMIC DNA]</scope>
    <source>
        <strain evidence="2">aSej3</strain>
    </source>
</reference>
<dbReference type="AlphaFoldDB" id="A0A5S4YD03"/>
<keyword evidence="2" id="KW-1185">Reference proteome</keyword>
<dbReference type="EMBL" id="VSTH01000151">
    <property type="protein sequence ID" value="TYO61903.1"/>
    <property type="molecule type" value="Genomic_DNA"/>
</dbReference>
<organism evidence="1 2">
    <name type="scientific">Bradyrhizobium hipponense</name>
    <dbReference type="NCBI Taxonomy" id="2605638"/>
    <lineage>
        <taxon>Bacteria</taxon>
        <taxon>Pseudomonadati</taxon>
        <taxon>Pseudomonadota</taxon>
        <taxon>Alphaproteobacteria</taxon>
        <taxon>Hyphomicrobiales</taxon>
        <taxon>Nitrobacteraceae</taxon>
        <taxon>Bradyrhizobium</taxon>
    </lineage>
</organism>
<evidence type="ECO:0000313" key="1">
    <source>
        <dbReference type="EMBL" id="TYO61903.1"/>
    </source>
</evidence>